<dbReference type="Pfam" id="PF00400">
    <property type="entry name" value="WD40"/>
    <property type="match status" value="4"/>
</dbReference>
<evidence type="ECO:0000256" key="13">
    <source>
        <dbReference type="ARBA" id="ARBA00023328"/>
    </source>
</evidence>
<dbReference type="EMBL" id="DF237175">
    <property type="protein sequence ID" value="GAQ85259.1"/>
    <property type="molecule type" value="Genomic_DNA"/>
</dbReference>
<proteinExistence type="inferred from homology"/>
<protein>
    <submittedName>
        <fullName evidence="16">Mitotic spindle checkpoint protein BUB3</fullName>
    </submittedName>
</protein>
<keyword evidence="17" id="KW-1185">Reference proteome</keyword>
<dbReference type="PRINTS" id="PR00320">
    <property type="entry name" value="GPROTEINBRPT"/>
</dbReference>
<reference evidence="16 17" key="1">
    <citation type="journal article" date="2014" name="Nat. Commun.">
        <title>Klebsormidium flaccidum genome reveals primary factors for plant terrestrial adaptation.</title>
        <authorList>
            <person name="Hori K."/>
            <person name="Maruyama F."/>
            <person name="Fujisawa T."/>
            <person name="Togashi T."/>
            <person name="Yamamoto N."/>
            <person name="Seo M."/>
            <person name="Sato S."/>
            <person name="Yamada T."/>
            <person name="Mori H."/>
            <person name="Tajima N."/>
            <person name="Moriyama T."/>
            <person name="Ikeuchi M."/>
            <person name="Watanabe M."/>
            <person name="Wada H."/>
            <person name="Kobayashi K."/>
            <person name="Saito M."/>
            <person name="Masuda T."/>
            <person name="Sasaki-Sekimoto Y."/>
            <person name="Mashiguchi K."/>
            <person name="Awai K."/>
            <person name="Shimojima M."/>
            <person name="Masuda S."/>
            <person name="Iwai M."/>
            <person name="Nobusawa T."/>
            <person name="Narise T."/>
            <person name="Kondo S."/>
            <person name="Saito H."/>
            <person name="Sato R."/>
            <person name="Murakawa M."/>
            <person name="Ihara Y."/>
            <person name="Oshima-Yamada Y."/>
            <person name="Ohtaka K."/>
            <person name="Satoh M."/>
            <person name="Sonobe K."/>
            <person name="Ishii M."/>
            <person name="Ohtani R."/>
            <person name="Kanamori-Sato M."/>
            <person name="Honoki R."/>
            <person name="Miyazaki D."/>
            <person name="Mochizuki H."/>
            <person name="Umetsu J."/>
            <person name="Higashi K."/>
            <person name="Shibata D."/>
            <person name="Kamiya Y."/>
            <person name="Sato N."/>
            <person name="Nakamura Y."/>
            <person name="Tabata S."/>
            <person name="Ida S."/>
            <person name="Kurokawa K."/>
            <person name="Ohta H."/>
        </authorList>
    </citation>
    <scope>NUCLEOTIDE SEQUENCE [LARGE SCALE GENOMIC DNA]</scope>
    <source>
        <strain evidence="16 17">NIES-2285</strain>
    </source>
</reference>
<dbReference type="Gene3D" id="2.130.10.10">
    <property type="entry name" value="YVTN repeat-like/Quinoprotein amine dehydrogenase"/>
    <property type="match status" value="1"/>
</dbReference>
<keyword evidence="7" id="KW-0498">Mitosis</keyword>
<organism evidence="16 17">
    <name type="scientific">Klebsormidium nitens</name>
    <name type="common">Green alga</name>
    <name type="synonym">Ulothrix nitens</name>
    <dbReference type="NCBI Taxonomy" id="105231"/>
    <lineage>
        <taxon>Eukaryota</taxon>
        <taxon>Viridiplantae</taxon>
        <taxon>Streptophyta</taxon>
        <taxon>Klebsormidiophyceae</taxon>
        <taxon>Klebsormidiales</taxon>
        <taxon>Klebsormidiaceae</taxon>
        <taxon>Klebsormidium</taxon>
    </lineage>
</organism>
<comment type="subcellular location">
    <subcellularLocation>
        <location evidence="2">Chromosome</location>
        <location evidence="2">Centromere</location>
        <location evidence="2">Kinetochore</location>
    </subcellularLocation>
    <subcellularLocation>
        <location evidence="1">Nucleus</location>
    </subcellularLocation>
</comment>
<dbReference type="AlphaFoldDB" id="A0A1Y1I758"/>
<name>A0A1Y1I758_KLENI</name>
<dbReference type="GO" id="GO:0005654">
    <property type="term" value="C:nucleoplasm"/>
    <property type="evidence" value="ECO:0000318"/>
    <property type="project" value="GO_Central"/>
</dbReference>
<evidence type="ECO:0000256" key="3">
    <source>
        <dbReference type="ARBA" id="ARBA00022454"/>
    </source>
</evidence>
<dbReference type="PROSITE" id="PS50082">
    <property type="entry name" value="WD_REPEATS_2"/>
    <property type="match status" value="2"/>
</dbReference>
<sequence>MQAGPVVGRELPGGPTDGISNVSFSTTSNSLLVSSWDSYVRLYDADLNVLKGKYRHRGPVLDCAFQDEGAAFSGGLDKVVKRFDFVRGVEDNLGAHDLPVRCVEYSQATGQVVSGSWDKTVRTWDPRAPPGGQRAVGLYQVPDRVYSMSLVGHRLVVACAGRHVVLFDLRNMGQPEQTRESSLKYQTRCVRCYPNGTGYALSSIEGRVAMEYFDTSEAWQSKKYAFKCHRQTQDGKDIIYPVNAIAYHPVHGTFATGGSDGFVNIWDGDNKKRLYQYTQYPTGVSSLSFSPDGRLLAVAASYNYEDGNKDHPHDAVFIRSVQDAEVKPKAKPPVL</sequence>
<evidence type="ECO:0000313" key="17">
    <source>
        <dbReference type="Proteomes" id="UP000054558"/>
    </source>
</evidence>
<feature type="repeat" description="WD" evidence="15">
    <location>
        <begin position="93"/>
        <end position="125"/>
    </location>
</feature>
<dbReference type="InterPro" id="IPR001680">
    <property type="entry name" value="WD40_rpt"/>
</dbReference>
<keyword evidence="9" id="KW-0995">Kinetochore</keyword>
<evidence type="ECO:0000256" key="11">
    <source>
        <dbReference type="ARBA" id="ARBA00023254"/>
    </source>
</evidence>
<keyword evidence="4 15" id="KW-0853">WD repeat</keyword>
<dbReference type="InterPro" id="IPR015943">
    <property type="entry name" value="WD40/YVTN_repeat-like_dom_sf"/>
</dbReference>
<dbReference type="InterPro" id="IPR020472">
    <property type="entry name" value="WD40_PAC1"/>
</dbReference>
<evidence type="ECO:0000256" key="9">
    <source>
        <dbReference type="ARBA" id="ARBA00022838"/>
    </source>
</evidence>
<evidence type="ECO:0000256" key="15">
    <source>
        <dbReference type="PROSITE-ProRule" id="PRU00221"/>
    </source>
</evidence>
<evidence type="ECO:0000256" key="14">
    <source>
        <dbReference type="ARBA" id="ARBA00037960"/>
    </source>
</evidence>
<dbReference type="OMA" id="WDSTLHI"/>
<dbReference type="SUPFAM" id="SSF50978">
    <property type="entry name" value="WD40 repeat-like"/>
    <property type="match status" value="1"/>
</dbReference>
<keyword evidence="12" id="KW-0131">Cell cycle</keyword>
<evidence type="ECO:0000256" key="8">
    <source>
        <dbReference type="ARBA" id="ARBA00022829"/>
    </source>
</evidence>
<evidence type="ECO:0000256" key="6">
    <source>
        <dbReference type="ARBA" id="ARBA00022737"/>
    </source>
</evidence>
<dbReference type="GO" id="GO:0043130">
    <property type="term" value="F:ubiquitin binding"/>
    <property type="evidence" value="ECO:0000318"/>
    <property type="project" value="GO_Central"/>
</dbReference>
<dbReference type="GO" id="GO:0051301">
    <property type="term" value="P:cell division"/>
    <property type="evidence" value="ECO:0007669"/>
    <property type="project" value="UniProtKB-KW"/>
</dbReference>
<evidence type="ECO:0000256" key="1">
    <source>
        <dbReference type="ARBA" id="ARBA00004123"/>
    </source>
</evidence>
<evidence type="ECO:0000256" key="5">
    <source>
        <dbReference type="ARBA" id="ARBA00022618"/>
    </source>
</evidence>
<dbReference type="FunFam" id="2.130.10.10:FF:000047">
    <property type="entry name" value="Mitotic checkpoint protein bub3, putative"/>
    <property type="match status" value="1"/>
</dbReference>
<dbReference type="GO" id="GO:1990298">
    <property type="term" value="C:bub1-bub3 complex"/>
    <property type="evidence" value="ECO:0000318"/>
    <property type="project" value="GO_Central"/>
</dbReference>
<dbReference type="GO" id="GO:0000776">
    <property type="term" value="C:kinetochore"/>
    <property type="evidence" value="ECO:0000318"/>
    <property type="project" value="GO_Central"/>
</dbReference>
<dbReference type="OrthoDB" id="10262475at2759"/>
<dbReference type="GO" id="GO:0007094">
    <property type="term" value="P:mitotic spindle assembly checkpoint signaling"/>
    <property type="evidence" value="ECO:0000318"/>
    <property type="project" value="GO_Central"/>
</dbReference>
<evidence type="ECO:0000256" key="12">
    <source>
        <dbReference type="ARBA" id="ARBA00023306"/>
    </source>
</evidence>
<keyword evidence="6" id="KW-0677">Repeat</keyword>
<evidence type="ECO:0000256" key="2">
    <source>
        <dbReference type="ARBA" id="ARBA00004629"/>
    </source>
</evidence>
<keyword evidence="3" id="KW-0158">Chromosome</keyword>
<comment type="similarity">
    <text evidence="14">Belongs to the WD repeat BUB3 family.</text>
</comment>
<keyword evidence="8" id="KW-0159">Chromosome partition</keyword>
<accession>A0A1Y1I758</accession>
<evidence type="ECO:0000256" key="7">
    <source>
        <dbReference type="ARBA" id="ARBA00022776"/>
    </source>
</evidence>
<evidence type="ECO:0000256" key="10">
    <source>
        <dbReference type="ARBA" id="ARBA00023242"/>
    </source>
</evidence>
<dbReference type="GO" id="GO:0051321">
    <property type="term" value="P:meiotic cell cycle"/>
    <property type="evidence" value="ECO:0007669"/>
    <property type="project" value="UniProtKB-KW"/>
</dbReference>
<dbReference type="Proteomes" id="UP000054558">
    <property type="component" value="Unassembled WGS sequence"/>
</dbReference>
<evidence type="ECO:0000313" key="16">
    <source>
        <dbReference type="EMBL" id="GAQ85259.1"/>
    </source>
</evidence>
<keyword evidence="11" id="KW-0469">Meiosis</keyword>
<feature type="repeat" description="WD" evidence="15">
    <location>
        <begin position="242"/>
        <end position="276"/>
    </location>
</feature>
<dbReference type="PANTHER" id="PTHR10971">
    <property type="entry name" value="MRNA EXPORT FACTOR AND BUB3"/>
    <property type="match status" value="1"/>
</dbReference>
<keyword evidence="10" id="KW-0539">Nucleus</keyword>
<keyword evidence="13" id="KW-0137">Centromere</keyword>
<dbReference type="STRING" id="105231.A0A1Y1I758"/>
<dbReference type="GO" id="GO:0007059">
    <property type="term" value="P:chromosome segregation"/>
    <property type="evidence" value="ECO:0007669"/>
    <property type="project" value="UniProtKB-KW"/>
</dbReference>
<evidence type="ECO:0000256" key="4">
    <source>
        <dbReference type="ARBA" id="ARBA00022574"/>
    </source>
</evidence>
<gene>
    <name evidence="16" type="ORF">KFL_002260150</name>
</gene>
<dbReference type="SMART" id="SM00320">
    <property type="entry name" value="WD40"/>
    <property type="match status" value="6"/>
</dbReference>
<keyword evidence="5" id="KW-0132">Cell division</keyword>
<dbReference type="InterPro" id="IPR036322">
    <property type="entry name" value="WD40_repeat_dom_sf"/>
</dbReference>
<dbReference type="PROSITE" id="PS50294">
    <property type="entry name" value="WD_REPEATS_REGION"/>
    <property type="match status" value="1"/>
</dbReference>